<dbReference type="PROSITE" id="PS51635">
    <property type="entry name" value="PNPLA"/>
    <property type="match status" value="1"/>
</dbReference>
<dbReference type="PANTHER" id="PTHR24139">
    <property type="entry name" value="CALCIUM-INDEPENDENT PHOSPHOLIPASE A2"/>
    <property type="match status" value="1"/>
</dbReference>
<dbReference type="GO" id="GO:0052816">
    <property type="term" value="F:long-chain fatty acyl-CoA hydrolase activity"/>
    <property type="evidence" value="ECO:0007669"/>
    <property type="project" value="TreeGrafter"/>
</dbReference>
<dbReference type="AlphaFoldDB" id="A0A0B1SN89"/>
<organism evidence="7 8">
    <name type="scientific">Oesophagostomum dentatum</name>
    <name type="common">Nodular worm</name>
    <dbReference type="NCBI Taxonomy" id="61180"/>
    <lineage>
        <taxon>Eukaryota</taxon>
        <taxon>Metazoa</taxon>
        <taxon>Ecdysozoa</taxon>
        <taxon>Nematoda</taxon>
        <taxon>Chromadorea</taxon>
        <taxon>Rhabditida</taxon>
        <taxon>Rhabditina</taxon>
        <taxon>Rhabditomorpha</taxon>
        <taxon>Strongyloidea</taxon>
        <taxon>Strongylidae</taxon>
        <taxon>Oesophagostomum</taxon>
    </lineage>
</organism>
<keyword evidence="4 5" id="KW-0443">Lipid metabolism</keyword>
<dbReference type="InterPro" id="IPR016035">
    <property type="entry name" value="Acyl_Trfase/lysoPLipase"/>
</dbReference>
<keyword evidence="2 5" id="KW-0378">Hydrolase</keyword>
<accession>A0A0B1SN89</accession>
<feature type="domain" description="PNPLA" evidence="6">
    <location>
        <begin position="8"/>
        <end position="187"/>
    </location>
</feature>
<keyword evidence="3" id="KW-0040">ANK repeat</keyword>
<evidence type="ECO:0000256" key="4">
    <source>
        <dbReference type="ARBA" id="ARBA00023098"/>
    </source>
</evidence>
<feature type="short sequence motif" description="DGA/G" evidence="5">
    <location>
        <begin position="174"/>
        <end position="176"/>
    </location>
</feature>
<evidence type="ECO:0000256" key="5">
    <source>
        <dbReference type="PROSITE-ProRule" id="PRU01161"/>
    </source>
</evidence>
<feature type="active site" description="Proton acceptor" evidence="5">
    <location>
        <position position="174"/>
    </location>
</feature>
<keyword evidence="8" id="KW-1185">Reference proteome</keyword>
<protein>
    <submittedName>
        <fullName evidence="7">Phospholipase, patatin family</fullName>
    </submittedName>
</protein>
<gene>
    <name evidence="7" type="ORF">OESDEN_13840</name>
</gene>
<sequence length="318" mass="35940">MGYFPRGEIFQGQINYYILILKAIEDELDEPLTERVHWIAGTSCGGFVAILLGSGLNIEESLRLVLSRRHQAFCGNTMMFPKNDSKGIENLLKQAFGQLTTMAEIKQQKVLVTAAKIKSAPPQLVLFRSYAPRITPREYEKYGFMNPEKILIWKAARATSAAPIFFESFHGLADGAIFCNNPCLTMMTDFFRIQKLERHKNLKNEDKIGCIITIGSGVEPLVQLGGIDINLSSPFALGKDFMNVFGRGKNLITLFMYQCTSSHAVSVAQAREWAHSLGVPYFRFSPRLSRAYDLDSTSAEGIFDFWFETEARHRYYSI</sequence>
<dbReference type="GO" id="GO:0005739">
    <property type="term" value="C:mitochondrion"/>
    <property type="evidence" value="ECO:0007669"/>
    <property type="project" value="TreeGrafter"/>
</dbReference>
<name>A0A0B1SN89_OESDE</name>
<dbReference type="Proteomes" id="UP000053660">
    <property type="component" value="Unassembled WGS sequence"/>
</dbReference>
<evidence type="ECO:0000256" key="3">
    <source>
        <dbReference type="ARBA" id="ARBA00023043"/>
    </source>
</evidence>
<proteinExistence type="predicted"/>
<dbReference type="GO" id="GO:0047499">
    <property type="term" value="F:calcium-independent phospholipase A2 activity"/>
    <property type="evidence" value="ECO:0007669"/>
    <property type="project" value="InterPro"/>
</dbReference>
<keyword evidence="5" id="KW-0442">Lipid degradation</keyword>
<dbReference type="InterPro" id="IPR002641">
    <property type="entry name" value="PNPLA_dom"/>
</dbReference>
<feature type="short sequence motif" description="GXSXG" evidence="5">
    <location>
        <begin position="41"/>
        <end position="45"/>
    </location>
</feature>
<dbReference type="Pfam" id="PF01734">
    <property type="entry name" value="Patatin"/>
    <property type="match status" value="1"/>
</dbReference>
<reference evidence="7 8" key="1">
    <citation type="submission" date="2014-03" db="EMBL/GenBank/DDBJ databases">
        <title>Draft genome of the hookworm Oesophagostomum dentatum.</title>
        <authorList>
            <person name="Mitreva M."/>
        </authorList>
    </citation>
    <scope>NUCLEOTIDE SEQUENCE [LARGE SCALE GENOMIC DNA]</scope>
    <source>
        <strain evidence="7 8">OD-Hann</strain>
    </source>
</reference>
<evidence type="ECO:0000313" key="7">
    <source>
        <dbReference type="EMBL" id="KHJ86414.1"/>
    </source>
</evidence>
<evidence type="ECO:0000256" key="2">
    <source>
        <dbReference type="ARBA" id="ARBA00022801"/>
    </source>
</evidence>
<dbReference type="InterPro" id="IPR047148">
    <property type="entry name" value="PLPL9"/>
</dbReference>
<dbReference type="EMBL" id="KN560495">
    <property type="protein sequence ID" value="KHJ86414.1"/>
    <property type="molecule type" value="Genomic_DNA"/>
</dbReference>
<dbReference type="Gene3D" id="3.40.1090.10">
    <property type="entry name" value="Cytosolic phospholipase A2 catalytic domain"/>
    <property type="match status" value="1"/>
</dbReference>
<evidence type="ECO:0000259" key="6">
    <source>
        <dbReference type="PROSITE" id="PS51635"/>
    </source>
</evidence>
<dbReference type="OrthoDB" id="10021675at2759"/>
<dbReference type="SUPFAM" id="SSF52151">
    <property type="entry name" value="FabD/lysophospholipase-like"/>
    <property type="match status" value="1"/>
</dbReference>
<evidence type="ECO:0000313" key="8">
    <source>
        <dbReference type="Proteomes" id="UP000053660"/>
    </source>
</evidence>
<dbReference type="PANTHER" id="PTHR24139:SF34">
    <property type="entry name" value="85_88 KDA CALCIUM-INDEPENDENT PHOSPHOLIPASE A2"/>
    <property type="match status" value="1"/>
</dbReference>
<dbReference type="GO" id="GO:0016042">
    <property type="term" value="P:lipid catabolic process"/>
    <property type="evidence" value="ECO:0007669"/>
    <property type="project" value="UniProtKB-UniRule"/>
</dbReference>
<dbReference type="GO" id="GO:2000304">
    <property type="term" value="P:positive regulation of ceramide biosynthetic process"/>
    <property type="evidence" value="ECO:0007669"/>
    <property type="project" value="TreeGrafter"/>
</dbReference>
<feature type="active site" description="Nucleophile" evidence="5">
    <location>
        <position position="43"/>
    </location>
</feature>
<keyword evidence="1" id="KW-0677">Repeat</keyword>
<evidence type="ECO:0000256" key="1">
    <source>
        <dbReference type="ARBA" id="ARBA00022737"/>
    </source>
</evidence>
<comment type="caution">
    <text evidence="5">Lacks conserved residue(s) required for the propagation of feature annotation.</text>
</comment>